<dbReference type="SUPFAM" id="SSF101874">
    <property type="entry name" value="YceI-like"/>
    <property type="match status" value="1"/>
</dbReference>
<keyword evidence="4" id="KW-1185">Reference proteome</keyword>
<gene>
    <name evidence="3" type="ORF">NYG85_06500</name>
</gene>
<name>A0ABT7HQ55_9BACT</name>
<evidence type="ECO:0000259" key="2">
    <source>
        <dbReference type="SMART" id="SM00867"/>
    </source>
</evidence>
<feature type="signal peptide" evidence="1">
    <location>
        <begin position="1"/>
        <end position="20"/>
    </location>
</feature>
<evidence type="ECO:0000313" key="4">
    <source>
        <dbReference type="Proteomes" id="UP001173801"/>
    </source>
</evidence>
<feature type="chain" id="PRO_5046118377" evidence="1">
    <location>
        <begin position="21"/>
        <end position="190"/>
    </location>
</feature>
<dbReference type="PANTHER" id="PTHR34406">
    <property type="entry name" value="PROTEIN YCEI"/>
    <property type="match status" value="1"/>
</dbReference>
<dbReference type="PANTHER" id="PTHR34406:SF1">
    <property type="entry name" value="PROTEIN YCEI"/>
    <property type="match status" value="1"/>
</dbReference>
<sequence>MKKLIVSGLAALAILGVAQAAPFELDNAHSSVNFKIKHMGISNVNGKFNDFSAKIDASNGVLNSLEATIKTASVDTDNQKRDDHLRSADFFDVTKFSDMSFKMTEFKADKDDKNEAKITGELTLNGVTKPVKLDYEFGGATKGTDGRERIGFNLEGKIKRSDFNFANGFASDVMLGDEVKINIEVEAAAK</sequence>
<dbReference type="Gene3D" id="2.40.128.110">
    <property type="entry name" value="Lipid/polyisoprenoid-binding, YceI-like"/>
    <property type="match status" value="1"/>
</dbReference>
<dbReference type="InterPro" id="IPR036761">
    <property type="entry name" value="TTHA0802/YceI-like_sf"/>
</dbReference>
<keyword evidence="1" id="KW-0732">Signal</keyword>
<dbReference type="RefSeq" id="WP_284937681.1">
    <property type="nucleotide sequence ID" value="NZ_JANURM010000006.1"/>
</dbReference>
<organism evidence="3 4">
    <name type="scientific">Campylobacter gastrosuis</name>
    <dbReference type="NCBI Taxonomy" id="2974576"/>
    <lineage>
        <taxon>Bacteria</taxon>
        <taxon>Pseudomonadati</taxon>
        <taxon>Campylobacterota</taxon>
        <taxon>Epsilonproteobacteria</taxon>
        <taxon>Campylobacterales</taxon>
        <taxon>Campylobacteraceae</taxon>
        <taxon>Campylobacter</taxon>
    </lineage>
</organism>
<reference evidence="3" key="1">
    <citation type="submission" date="2022-08" db="EMBL/GenBank/DDBJ databases">
        <authorList>
            <person name="Wang H."/>
        </authorList>
    </citation>
    <scope>NUCLEOTIDE SEQUENCE</scope>
    <source>
        <strain evidence="3">PS10</strain>
    </source>
</reference>
<protein>
    <submittedName>
        <fullName evidence="3">YceI family protein</fullName>
    </submittedName>
</protein>
<dbReference type="Pfam" id="PF04264">
    <property type="entry name" value="YceI"/>
    <property type="match status" value="1"/>
</dbReference>
<evidence type="ECO:0000313" key="3">
    <source>
        <dbReference type="EMBL" id="MDL0089023.1"/>
    </source>
</evidence>
<dbReference type="Proteomes" id="UP001173801">
    <property type="component" value="Unassembled WGS sequence"/>
</dbReference>
<evidence type="ECO:0000256" key="1">
    <source>
        <dbReference type="SAM" id="SignalP"/>
    </source>
</evidence>
<dbReference type="InterPro" id="IPR007372">
    <property type="entry name" value="Lipid/polyisoprenoid-bd_YceI"/>
</dbReference>
<accession>A0ABT7HQ55</accession>
<comment type="caution">
    <text evidence="3">The sequence shown here is derived from an EMBL/GenBank/DDBJ whole genome shotgun (WGS) entry which is preliminary data.</text>
</comment>
<proteinExistence type="predicted"/>
<dbReference type="EMBL" id="JANURM010000006">
    <property type="protein sequence ID" value="MDL0089023.1"/>
    <property type="molecule type" value="Genomic_DNA"/>
</dbReference>
<reference evidence="3" key="2">
    <citation type="journal article" date="2023" name="Microorganisms">
        <title>Isolation and Genomic Characteristics of Cat-Borne Campylobacter felis sp. nov. and Sheep-Borne Campylobacter ovis sp. nov.</title>
        <authorList>
            <person name="Wang H."/>
            <person name="Li Y."/>
            <person name="Gu Y."/>
            <person name="Zhou G."/>
            <person name="Chen X."/>
            <person name="Zhang X."/>
            <person name="Shao Z."/>
            <person name="Zhang J."/>
            <person name="Zhang M."/>
        </authorList>
    </citation>
    <scope>NUCLEOTIDE SEQUENCE</scope>
    <source>
        <strain evidence="3">PS10</strain>
    </source>
</reference>
<feature type="domain" description="Lipid/polyisoprenoid-binding YceI-like" evidence="2">
    <location>
        <begin position="22"/>
        <end position="188"/>
    </location>
</feature>
<dbReference type="SMART" id="SM00867">
    <property type="entry name" value="YceI"/>
    <property type="match status" value="1"/>
</dbReference>